<name>A0AA36DTS4_CYLNA</name>
<keyword evidence="2" id="KW-1185">Reference proteome</keyword>
<evidence type="ECO:0000313" key="2">
    <source>
        <dbReference type="Proteomes" id="UP001176961"/>
    </source>
</evidence>
<accession>A0AA36DTS4</accession>
<reference evidence="1" key="1">
    <citation type="submission" date="2023-07" db="EMBL/GenBank/DDBJ databases">
        <authorList>
            <consortium name="CYATHOMIX"/>
        </authorList>
    </citation>
    <scope>NUCLEOTIDE SEQUENCE</scope>
    <source>
        <strain evidence="1">N/A</strain>
    </source>
</reference>
<comment type="caution">
    <text evidence="1">The sequence shown here is derived from an EMBL/GenBank/DDBJ whole genome shotgun (WGS) entry which is preliminary data.</text>
</comment>
<sequence length="88" mass="10297">MTIDLYYPTIFTTNSWGTFVSVPSLTIYKRIALQWSKFARRCKVGGTCNIVNVISTENYNGQWRILEAWKVLHEVLLERTNVDNINKR</sequence>
<organism evidence="1 2">
    <name type="scientific">Cylicocyclus nassatus</name>
    <name type="common">Nematode worm</name>
    <dbReference type="NCBI Taxonomy" id="53992"/>
    <lineage>
        <taxon>Eukaryota</taxon>
        <taxon>Metazoa</taxon>
        <taxon>Ecdysozoa</taxon>
        <taxon>Nematoda</taxon>
        <taxon>Chromadorea</taxon>
        <taxon>Rhabditida</taxon>
        <taxon>Rhabditina</taxon>
        <taxon>Rhabditomorpha</taxon>
        <taxon>Strongyloidea</taxon>
        <taxon>Strongylidae</taxon>
        <taxon>Cylicocyclus</taxon>
    </lineage>
</organism>
<protein>
    <submittedName>
        <fullName evidence="1">Uncharacterized protein</fullName>
    </submittedName>
</protein>
<evidence type="ECO:0000313" key="1">
    <source>
        <dbReference type="EMBL" id="CAJ0593555.1"/>
    </source>
</evidence>
<dbReference type="AlphaFoldDB" id="A0AA36DTS4"/>
<feature type="non-terminal residue" evidence="1">
    <location>
        <position position="1"/>
    </location>
</feature>
<dbReference type="Proteomes" id="UP001176961">
    <property type="component" value="Unassembled WGS sequence"/>
</dbReference>
<gene>
    <name evidence="1" type="ORF">CYNAS_LOCUS5538</name>
</gene>
<dbReference type="EMBL" id="CATQJL010000112">
    <property type="protein sequence ID" value="CAJ0593555.1"/>
    <property type="molecule type" value="Genomic_DNA"/>
</dbReference>
<proteinExistence type="predicted"/>